<dbReference type="InterPro" id="IPR036282">
    <property type="entry name" value="Glutathione-S-Trfase_C_sf"/>
</dbReference>
<name>A0ABV3R1Q0_9HYPH</name>
<dbReference type="RefSeq" id="WP_367724387.1">
    <property type="nucleotide sequence ID" value="NZ_JBFOCH010000004.1"/>
</dbReference>
<protein>
    <submittedName>
        <fullName evidence="3">Glutathione S-transferase N-terminal domain-containing protein</fullName>
    </submittedName>
</protein>
<dbReference type="InterPro" id="IPR004046">
    <property type="entry name" value="GST_C"/>
</dbReference>
<organism evidence="3 4">
    <name type="scientific">Mesorhizobium marinum</name>
    <dbReference type="NCBI Taxonomy" id="3228790"/>
    <lineage>
        <taxon>Bacteria</taxon>
        <taxon>Pseudomonadati</taxon>
        <taxon>Pseudomonadota</taxon>
        <taxon>Alphaproteobacteria</taxon>
        <taxon>Hyphomicrobiales</taxon>
        <taxon>Phyllobacteriaceae</taxon>
        <taxon>Mesorhizobium</taxon>
    </lineage>
</organism>
<dbReference type="Proteomes" id="UP001556196">
    <property type="component" value="Unassembled WGS sequence"/>
</dbReference>
<reference evidence="3 4" key="1">
    <citation type="submission" date="2024-06" db="EMBL/GenBank/DDBJ databases">
        <authorList>
            <person name="Tuo L."/>
        </authorList>
    </citation>
    <scope>NUCLEOTIDE SEQUENCE [LARGE SCALE GENOMIC DNA]</scope>
    <source>
        <strain evidence="3 4">ZMM04-5</strain>
    </source>
</reference>
<evidence type="ECO:0000259" key="2">
    <source>
        <dbReference type="PROSITE" id="PS50405"/>
    </source>
</evidence>
<sequence length="195" mass="21162">MKLYMTPGACSLADHIALAEAGIDVDTVTVDLATRRTEDGDDFAAINPKGYVPALVLDSGEVLTENVAIMDWVAEQAPDLVPDGPLGRHRNMEMLAFLTTEVHRPFMRSMFSPADAEKQAAREAIGQRLGMVADSLGGDYLFGDRFSTADALLYVMVRWARGSEFTLPEPLLAHARRMEARPAVAATLKKEGLAA</sequence>
<dbReference type="InterPro" id="IPR040079">
    <property type="entry name" value="Glutathione_S-Trfase"/>
</dbReference>
<evidence type="ECO:0000313" key="4">
    <source>
        <dbReference type="Proteomes" id="UP001556196"/>
    </source>
</evidence>
<feature type="domain" description="GST C-terminal" evidence="2">
    <location>
        <begin position="84"/>
        <end position="195"/>
    </location>
</feature>
<dbReference type="Pfam" id="PF13409">
    <property type="entry name" value="GST_N_2"/>
    <property type="match status" value="1"/>
</dbReference>
<accession>A0ABV3R1Q0</accession>
<keyword evidence="4" id="KW-1185">Reference proteome</keyword>
<dbReference type="SFLD" id="SFLDG01150">
    <property type="entry name" value="Main.1:_Beta-like"/>
    <property type="match status" value="1"/>
</dbReference>
<feature type="domain" description="GST N-terminal" evidence="1">
    <location>
        <begin position="1"/>
        <end position="81"/>
    </location>
</feature>
<dbReference type="InterPro" id="IPR004045">
    <property type="entry name" value="Glutathione_S-Trfase_N"/>
</dbReference>
<dbReference type="Pfam" id="PF14497">
    <property type="entry name" value="GST_C_3"/>
    <property type="match status" value="1"/>
</dbReference>
<dbReference type="InterPro" id="IPR036249">
    <property type="entry name" value="Thioredoxin-like_sf"/>
</dbReference>
<dbReference type="EMBL" id="JBFOCI010000004">
    <property type="protein sequence ID" value="MEW9807225.1"/>
    <property type="molecule type" value="Genomic_DNA"/>
</dbReference>
<dbReference type="PANTHER" id="PTHR44051:SF8">
    <property type="entry name" value="GLUTATHIONE S-TRANSFERASE GSTA"/>
    <property type="match status" value="1"/>
</dbReference>
<dbReference type="Gene3D" id="3.40.30.10">
    <property type="entry name" value="Glutaredoxin"/>
    <property type="match status" value="1"/>
</dbReference>
<dbReference type="SFLD" id="SFLDS00019">
    <property type="entry name" value="Glutathione_Transferase_(cytos"/>
    <property type="match status" value="1"/>
</dbReference>
<dbReference type="CDD" id="cd03188">
    <property type="entry name" value="GST_C_Beta"/>
    <property type="match status" value="1"/>
</dbReference>
<evidence type="ECO:0000259" key="1">
    <source>
        <dbReference type="PROSITE" id="PS50404"/>
    </source>
</evidence>
<dbReference type="PROSITE" id="PS50405">
    <property type="entry name" value="GST_CTER"/>
    <property type="match status" value="1"/>
</dbReference>
<dbReference type="SFLD" id="SFLDG00358">
    <property type="entry name" value="Main_(cytGST)"/>
    <property type="match status" value="1"/>
</dbReference>
<gene>
    <name evidence="3" type="ORF">ABUE31_14625</name>
</gene>
<dbReference type="SUPFAM" id="SSF47616">
    <property type="entry name" value="GST C-terminal domain-like"/>
    <property type="match status" value="1"/>
</dbReference>
<dbReference type="PROSITE" id="PS50404">
    <property type="entry name" value="GST_NTER"/>
    <property type="match status" value="1"/>
</dbReference>
<comment type="caution">
    <text evidence="3">The sequence shown here is derived from an EMBL/GenBank/DDBJ whole genome shotgun (WGS) entry which is preliminary data.</text>
</comment>
<dbReference type="CDD" id="cd03057">
    <property type="entry name" value="GST_N_Beta"/>
    <property type="match status" value="1"/>
</dbReference>
<dbReference type="Gene3D" id="1.20.1050.10">
    <property type="match status" value="1"/>
</dbReference>
<dbReference type="InterPro" id="IPR010987">
    <property type="entry name" value="Glutathione-S-Trfase_C-like"/>
</dbReference>
<proteinExistence type="predicted"/>
<dbReference type="SUPFAM" id="SSF52833">
    <property type="entry name" value="Thioredoxin-like"/>
    <property type="match status" value="1"/>
</dbReference>
<dbReference type="PANTHER" id="PTHR44051">
    <property type="entry name" value="GLUTATHIONE S-TRANSFERASE-RELATED"/>
    <property type="match status" value="1"/>
</dbReference>
<evidence type="ECO:0000313" key="3">
    <source>
        <dbReference type="EMBL" id="MEW9807225.1"/>
    </source>
</evidence>